<dbReference type="Gene3D" id="3.40.50.360">
    <property type="match status" value="1"/>
</dbReference>
<dbReference type="Proteomes" id="UP001183777">
    <property type="component" value="Unassembled WGS sequence"/>
</dbReference>
<comment type="similarity">
    <text evidence="1">Belongs to the NAD(P)H dehydrogenase (quinone) family.</text>
</comment>
<dbReference type="PANTHER" id="PTHR10204:SF34">
    <property type="entry name" value="NAD(P)H DEHYDROGENASE [QUINONE] 1 ISOFORM 1"/>
    <property type="match status" value="1"/>
</dbReference>
<evidence type="ECO:0000313" key="4">
    <source>
        <dbReference type="EMBL" id="MDT0427940.1"/>
    </source>
</evidence>
<dbReference type="PANTHER" id="PTHR10204">
    <property type="entry name" value="NAD P H OXIDOREDUCTASE-RELATED"/>
    <property type="match status" value="1"/>
</dbReference>
<evidence type="ECO:0000313" key="5">
    <source>
        <dbReference type="Proteomes" id="UP001183777"/>
    </source>
</evidence>
<gene>
    <name evidence="4" type="ORF">RM649_09840</name>
</gene>
<dbReference type="EMBL" id="JAVREX010000003">
    <property type="protein sequence ID" value="MDT0427940.1"/>
    <property type="molecule type" value="Genomic_DNA"/>
</dbReference>
<dbReference type="Pfam" id="PF02525">
    <property type="entry name" value="Flavodoxin_2"/>
    <property type="match status" value="1"/>
</dbReference>
<organism evidence="4 5">
    <name type="scientific">Streptomyces salyersiae</name>
    <dbReference type="NCBI Taxonomy" id="3075530"/>
    <lineage>
        <taxon>Bacteria</taxon>
        <taxon>Bacillati</taxon>
        <taxon>Actinomycetota</taxon>
        <taxon>Actinomycetes</taxon>
        <taxon>Kitasatosporales</taxon>
        <taxon>Streptomycetaceae</taxon>
        <taxon>Streptomyces</taxon>
    </lineage>
</organism>
<evidence type="ECO:0000256" key="1">
    <source>
        <dbReference type="ARBA" id="ARBA00006252"/>
    </source>
</evidence>
<reference evidence="5" key="1">
    <citation type="submission" date="2023-07" db="EMBL/GenBank/DDBJ databases">
        <title>30 novel species of actinomycetes from the DSMZ collection.</title>
        <authorList>
            <person name="Nouioui I."/>
        </authorList>
    </citation>
    <scope>NUCLEOTIDE SEQUENCE [LARGE SCALE GENOMIC DNA]</scope>
    <source>
        <strain evidence="5">DSM 41770</strain>
    </source>
</reference>
<keyword evidence="5" id="KW-1185">Reference proteome</keyword>
<name>A0ABU2RGE8_9ACTN</name>
<dbReference type="EC" id="1.-.-.-" evidence="4"/>
<accession>A0ABU2RGE8</accession>
<proteinExistence type="inferred from homology"/>
<evidence type="ECO:0000259" key="3">
    <source>
        <dbReference type="Pfam" id="PF02525"/>
    </source>
</evidence>
<dbReference type="InterPro" id="IPR029039">
    <property type="entry name" value="Flavoprotein-like_sf"/>
</dbReference>
<keyword evidence="2 4" id="KW-0560">Oxidoreductase</keyword>
<protein>
    <submittedName>
        <fullName evidence="4">NAD(P)H-dependent oxidoreductase</fullName>
        <ecNumber evidence="4">1.-.-.-</ecNumber>
    </submittedName>
</protein>
<sequence length="218" mass="23669">MSTDHSPRTLVVVAHPDPGSLTHHVAERLGAALRPGEAEIADLHREGFDPRFTPADRRAYHEGGGHPPDVIREQQRLDRATDLVLVFPVYWWSVPALLKGWIDRVFVNGWAFEYSATAGVLPKLQRLTTHLLPIAGADAGAYERHGYETALLTQLTHGLVDYVGSHRGATAFVHDSEQPSAEATEATVDHAVHTVAAAVRAPVSQACSTAPAPHARRP</sequence>
<dbReference type="SUPFAM" id="SSF52218">
    <property type="entry name" value="Flavoproteins"/>
    <property type="match status" value="1"/>
</dbReference>
<feature type="domain" description="Flavodoxin-like fold" evidence="3">
    <location>
        <begin position="8"/>
        <end position="187"/>
    </location>
</feature>
<dbReference type="InterPro" id="IPR051545">
    <property type="entry name" value="NAD(P)H_dehydrogenase_qn"/>
</dbReference>
<dbReference type="GO" id="GO:0016491">
    <property type="term" value="F:oxidoreductase activity"/>
    <property type="evidence" value="ECO:0007669"/>
    <property type="project" value="UniProtKB-KW"/>
</dbReference>
<dbReference type="RefSeq" id="WP_311656056.1">
    <property type="nucleotide sequence ID" value="NZ_JAVREX010000003.1"/>
</dbReference>
<comment type="caution">
    <text evidence="4">The sequence shown here is derived from an EMBL/GenBank/DDBJ whole genome shotgun (WGS) entry which is preliminary data.</text>
</comment>
<evidence type="ECO:0000256" key="2">
    <source>
        <dbReference type="ARBA" id="ARBA00023002"/>
    </source>
</evidence>
<dbReference type="InterPro" id="IPR003680">
    <property type="entry name" value="Flavodoxin_fold"/>
</dbReference>